<name>A0A8S3Q8T9_MYTED</name>
<accession>A0A8S3Q8T9</accession>
<dbReference type="Proteomes" id="UP000683360">
    <property type="component" value="Unassembled WGS sequence"/>
</dbReference>
<dbReference type="OrthoDB" id="5988093at2759"/>
<sequence length="267" mass="30142">MAHCTTPKTLESTLLPELEESIANIQARGISQKDFDQDLNKNQKIWLVIGICLHNIISPILRENVEDVMTTMYSALVKSDHINTQTYPGHLKFYPPNGVYAYYLNYENINNNKVLGRQTQLFNYKVKDAVDLSKLFLLTNMTSYTGFDETCDLSALLGIVINVDSFHQIGKTAAANVIAFLSGTTLGLELVKEIHEETCVLAKHAQVLANHFKVIDIQISNVNNTLKELKELQQVLTDMKTNFEDRISFLEKNVIEIKSVSNIGKVY</sequence>
<organism evidence="1 2">
    <name type="scientific">Mytilus edulis</name>
    <name type="common">Blue mussel</name>
    <dbReference type="NCBI Taxonomy" id="6550"/>
    <lineage>
        <taxon>Eukaryota</taxon>
        <taxon>Metazoa</taxon>
        <taxon>Spiralia</taxon>
        <taxon>Lophotrochozoa</taxon>
        <taxon>Mollusca</taxon>
        <taxon>Bivalvia</taxon>
        <taxon>Autobranchia</taxon>
        <taxon>Pteriomorphia</taxon>
        <taxon>Mytilida</taxon>
        <taxon>Mytiloidea</taxon>
        <taxon>Mytilidae</taxon>
        <taxon>Mytilinae</taxon>
        <taxon>Mytilus</taxon>
    </lineage>
</organism>
<reference evidence="1" key="1">
    <citation type="submission" date="2021-03" db="EMBL/GenBank/DDBJ databases">
        <authorList>
            <person name="Bekaert M."/>
        </authorList>
    </citation>
    <scope>NUCLEOTIDE SEQUENCE</scope>
</reference>
<dbReference type="EMBL" id="CAJPWZ010000329">
    <property type="protein sequence ID" value="CAG2190424.1"/>
    <property type="molecule type" value="Genomic_DNA"/>
</dbReference>
<comment type="caution">
    <text evidence="1">The sequence shown here is derived from an EMBL/GenBank/DDBJ whole genome shotgun (WGS) entry which is preliminary data.</text>
</comment>
<gene>
    <name evidence="1" type="ORF">MEDL_5749</name>
</gene>
<dbReference type="AlphaFoldDB" id="A0A8S3Q8T9"/>
<keyword evidence="2" id="KW-1185">Reference proteome</keyword>
<evidence type="ECO:0000313" key="1">
    <source>
        <dbReference type="EMBL" id="CAG2190424.1"/>
    </source>
</evidence>
<proteinExistence type="predicted"/>
<evidence type="ECO:0000313" key="2">
    <source>
        <dbReference type="Proteomes" id="UP000683360"/>
    </source>
</evidence>
<protein>
    <submittedName>
        <fullName evidence="1">Uncharacterized protein</fullName>
    </submittedName>
</protein>